<evidence type="ECO:0000259" key="11">
    <source>
        <dbReference type="Pfam" id="PF07992"/>
    </source>
</evidence>
<dbReference type="CDD" id="cd02803">
    <property type="entry name" value="OYE_like_FMN_family"/>
    <property type="match status" value="1"/>
</dbReference>
<comment type="cofactor">
    <cofactor evidence="2">
        <name>[4Fe-4S] cluster</name>
        <dbReference type="ChEBI" id="CHEBI:49883"/>
    </cofactor>
</comment>
<reference evidence="12" key="1">
    <citation type="submission" date="2022-09" db="EMBL/GenBank/DDBJ databases">
        <title>Culturomic study of gut microbiota in children with autism spectrum disorder.</title>
        <authorList>
            <person name="Efimov B.A."/>
            <person name="Chaplin A.V."/>
            <person name="Sokolova S.R."/>
            <person name="Pikina A.P."/>
            <person name="Korzhanova M."/>
            <person name="Belova V."/>
            <person name="Korostin D."/>
        </authorList>
    </citation>
    <scope>NUCLEOTIDE SEQUENCE</scope>
    <source>
        <strain evidence="12">ASD5510</strain>
    </source>
</reference>
<evidence type="ECO:0000256" key="2">
    <source>
        <dbReference type="ARBA" id="ARBA00001966"/>
    </source>
</evidence>
<evidence type="ECO:0000256" key="4">
    <source>
        <dbReference type="ARBA" id="ARBA00022630"/>
    </source>
</evidence>
<dbReference type="AlphaFoldDB" id="A0A9J6QRP1"/>
<organism evidence="12 13">
    <name type="scientific">Hominibacterium faecale</name>
    <dbReference type="NCBI Taxonomy" id="2839743"/>
    <lineage>
        <taxon>Bacteria</taxon>
        <taxon>Bacillati</taxon>
        <taxon>Bacillota</taxon>
        <taxon>Clostridia</taxon>
        <taxon>Peptostreptococcales</taxon>
        <taxon>Anaerovoracaceae</taxon>
        <taxon>Hominibacterium</taxon>
    </lineage>
</organism>
<dbReference type="GO" id="GO:0046872">
    <property type="term" value="F:metal ion binding"/>
    <property type="evidence" value="ECO:0007669"/>
    <property type="project" value="UniProtKB-KW"/>
</dbReference>
<sequence>MYCKKYPMMFQPMSIGDVTFKNRVIAAPITTNRIVDHGYPTPEGIDAYETKARGGFSAVTVTESFIDADYAARHEHGLNVWENSMTTFHMESIMVLTEAVKAHGAVASIQLNHTGAMNHPNTIAGNKNPIGPSAFVREDGVQVEEMTYEQMDRIIEKWAEAAWLCKSLGFQMVNLHGGHGWLLNQFMSPLFNHRNDEYGGSMENRARFAVRVCDRIKEVCGRNFLIEYRMSGSERIEGGMTMEDGVEFAKIIQDHVDLIHVTSGIYHSHVETKAFSSMYDEHGCNLDLAEVIKKHVNVPVVAVGGFNGPEQIEEAIASGKCDFVALGRQQFADPDFVNKTRMGRENEIAPCLRCSCFNPLPPDPDQRAIPELWHCAVNPWGQRELRWRNAPKPGGKRKVLVVGGGPAGMYAALTAAERGHDVTLCEKDSKLGGLLWFTDMDDHKESLRRYRDSLAVRCQRTDVAIRLNTEVTPDFIEDMKPDAVICAVGSHPYVPPIPGIEHAIHAVDVYRDFSVLGRKAVIVGGGAIGCESGYFFADQWGVEIKILEMREDICMDSGLSQRQALLPRMKQAGMTWECNVHVKEILEKGVKYLDAQGQERFAEYDSVIYACGNRANRETVEALKASAPWFVTVGDAKQARIVKWATYEGFCAAMDIL</sequence>
<dbReference type="SUPFAM" id="SSF51395">
    <property type="entry name" value="FMN-linked oxidoreductases"/>
    <property type="match status" value="1"/>
</dbReference>
<dbReference type="Pfam" id="PF07992">
    <property type="entry name" value="Pyr_redox_2"/>
    <property type="match status" value="1"/>
</dbReference>
<accession>A0A9J6QRP1</accession>
<evidence type="ECO:0000256" key="9">
    <source>
        <dbReference type="ARBA" id="ARBA00023014"/>
    </source>
</evidence>
<evidence type="ECO:0000256" key="1">
    <source>
        <dbReference type="ARBA" id="ARBA00001917"/>
    </source>
</evidence>
<dbReference type="InterPro" id="IPR051793">
    <property type="entry name" value="NADH:flavin_oxidoreductase"/>
</dbReference>
<dbReference type="PANTHER" id="PTHR42917:SF2">
    <property type="entry name" value="2,4-DIENOYL-COA REDUCTASE [(2E)-ENOYL-COA-PRODUCING]"/>
    <property type="match status" value="1"/>
</dbReference>
<evidence type="ECO:0000256" key="5">
    <source>
        <dbReference type="ARBA" id="ARBA00022643"/>
    </source>
</evidence>
<evidence type="ECO:0000256" key="7">
    <source>
        <dbReference type="ARBA" id="ARBA00023002"/>
    </source>
</evidence>
<keyword evidence="7" id="KW-0560">Oxidoreductase</keyword>
<dbReference type="InterPro" id="IPR023753">
    <property type="entry name" value="FAD/NAD-binding_dom"/>
</dbReference>
<protein>
    <submittedName>
        <fullName evidence="12">FAD-dependent oxidoreductase</fullName>
    </submittedName>
</protein>
<dbReference type="RefSeq" id="WP_253020632.1">
    <property type="nucleotide sequence ID" value="NZ_JAOSHN010000001.1"/>
</dbReference>
<keyword evidence="9" id="KW-0411">Iron-sulfur</keyword>
<dbReference type="InterPro" id="IPR001155">
    <property type="entry name" value="OxRdtase_FMN_N"/>
</dbReference>
<keyword evidence="8" id="KW-0408">Iron</keyword>
<gene>
    <name evidence="12" type="ORF">OBO34_02290</name>
</gene>
<dbReference type="Gene3D" id="3.40.50.720">
    <property type="entry name" value="NAD(P)-binding Rossmann-like Domain"/>
    <property type="match status" value="1"/>
</dbReference>
<dbReference type="GO" id="GO:0010181">
    <property type="term" value="F:FMN binding"/>
    <property type="evidence" value="ECO:0007669"/>
    <property type="project" value="InterPro"/>
</dbReference>
<keyword evidence="13" id="KW-1185">Reference proteome</keyword>
<dbReference type="PANTHER" id="PTHR42917">
    <property type="entry name" value="2,4-DIENOYL-COA REDUCTASE"/>
    <property type="match status" value="1"/>
</dbReference>
<keyword evidence="6" id="KW-0479">Metal-binding</keyword>
<dbReference type="EMBL" id="JAOSHN010000001">
    <property type="protein sequence ID" value="MCU7377179.1"/>
    <property type="molecule type" value="Genomic_DNA"/>
</dbReference>
<dbReference type="PRINTS" id="PR00368">
    <property type="entry name" value="FADPNR"/>
</dbReference>
<evidence type="ECO:0000313" key="12">
    <source>
        <dbReference type="EMBL" id="MCU7377179.1"/>
    </source>
</evidence>
<dbReference type="Proteomes" id="UP001065549">
    <property type="component" value="Unassembled WGS sequence"/>
</dbReference>
<dbReference type="InterPro" id="IPR036188">
    <property type="entry name" value="FAD/NAD-bd_sf"/>
</dbReference>
<evidence type="ECO:0000256" key="6">
    <source>
        <dbReference type="ARBA" id="ARBA00022723"/>
    </source>
</evidence>
<evidence type="ECO:0000313" key="13">
    <source>
        <dbReference type="Proteomes" id="UP001065549"/>
    </source>
</evidence>
<evidence type="ECO:0000259" key="10">
    <source>
        <dbReference type="Pfam" id="PF00724"/>
    </source>
</evidence>
<dbReference type="Gene3D" id="3.20.20.70">
    <property type="entry name" value="Aldolase class I"/>
    <property type="match status" value="1"/>
</dbReference>
<evidence type="ECO:0000256" key="8">
    <source>
        <dbReference type="ARBA" id="ARBA00023004"/>
    </source>
</evidence>
<name>A0A9J6QRP1_9FIRM</name>
<dbReference type="Pfam" id="PF00724">
    <property type="entry name" value="Oxidored_FMN"/>
    <property type="match status" value="1"/>
</dbReference>
<dbReference type="SUPFAM" id="SSF51905">
    <property type="entry name" value="FAD/NAD(P)-binding domain"/>
    <property type="match status" value="1"/>
</dbReference>
<comment type="cofactor">
    <cofactor evidence="1">
        <name>FMN</name>
        <dbReference type="ChEBI" id="CHEBI:58210"/>
    </cofactor>
</comment>
<dbReference type="GO" id="GO:0016491">
    <property type="term" value="F:oxidoreductase activity"/>
    <property type="evidence" value="ECO:0007669"/>
    <property type="project" value="UniProtKB-KW"/>
</dbReference>
<comment type="similarity">
    <text evidence="3">In the N-terminal section; belongs to the NADH:flavin oxidoreductase/NADH oxidase family.</text>
</comment>
<keyword evidence="5" id="KW-0288">FMN</keyword>
<feature type="domain" description="NADH:flavin oxidoreductase/NADH oxidase N-terminal" evidence="10">
    <location>
        <begin position="9"/>
        <end position="346"/>
    </location>
</feature>
<dbReference type="GO" id="GO:0051536">
    <property type="term" value="F:iron-sulfur cluster binding"/>
    <property type="evidence" value="ECO:0007669"/>
    <property type="project" value="UniProtKB-KW"/>
</dbReference>
<proteinExistence type="inferred from homology"/>
<evidence type="ECO:0000256" key="3">
    <source>
        <dbReference type="ARBA" id="ARBA00011048"/>
    </source>
</evidence>
<feature type="domain" description="FAD/NAD(P)-binding" evidence="11">
    <location>
        <begin position="398"/>
        <end position="623"/>
    </location>
</feature>
<comment type="caution">
    <text evidence="12">The sequence shown here is derived from an EMBL/GenBank/DDBJ whole genome shotgun (WGS) entry which is preliminary data.</text>
</comment>
<dbReference type="InterPro" id="IPR013785">
    <property type="entry name" value="Aldolase_TIM"/>
</dbReference>
<dbReference type="Gene3D" id="3.50.50.60">
    <property type="entry name" value="FAD/NAD(P)-binding domain"/>
    <property type="match status" value="1"/>
</dbReference>
<keyword evidence="4" id="KW-0285">Flavoprotein</keyword>
<dbReference type="PRINTS" id="PR00469">
    <property type="entry name" value="PNDRDTASEII"/>
</dbReference>